<dbReference type="GO" id="GO:0003697">
    <property type="term" value="F:single-stranded DNA binding"/>
    <property type="evidence" value="ECO:0007669"/>
    <property type="project" value="InterPro"/>
</dbReference>
<dbReference type="SUPFAM" id="SSF47807">
    <property type="entry name" value="5' to 3' exonuclease, C-terminal subdomain"/>
    <property type="match status" value="1"/>
</dbReference>
<dbReference type="SMART" id="SM00484">
    <property type="entry name" value="XPGI"/>
    <property type="match status" value="1"/>
</dbReference>
<evidence type="ECO:0000256" key="7">
    <source>
        <dbReference type="SAM" id="MobiDB-lite"/>
    </source>
</evidence>
<evidence type="ECO:0000259" key="8">
    <source>
        <dbReference type="SMART" id="SM00484"/>
    </source>
</evidence>
<accession>A0A098VMC3</accession>
<organism evidence="10 11">
    <name type="scientific">Mitosporidium daphniae</name>
    <dbReference type="NCBI Taxonomy" id="1485682"/>
    <lineage>
        <taxon>Eukaryota</taxon>
        <taxon>Fungi</taxon>
        <taxon>Fungi incertae sedis</taxon>
        <taxon>Microsporidia</taxon>
        <taxon>Mitosporidium</taxon>
    </lineage>
</organism>
<keyword evidence="6" id="KW-0539">Nucleus</keyword>
<sequence>MGLKGLWQILQPSSISTSLDDLNSKTLAIDVNIWIYQLLRASGSQSKPGSSSSFAVEIFFHRLCKLLYANICPVMVFEGSAPFMKRKSLQSRALRLESDLARSKLLLKKIFGNLLLSLQSNNPAIETLENESLLKLESAPLNSSICSSITENHGSSSVPEIYPFSSEYDALSSVSKLKILERYKRRKYCKPSFFNCSTPSEESFSRSQIERVEFQGRVFKEITRLKDEASLRKILHSKSQRAELSSLNSPLTSEKSTLPVDIKIPTVLPSKDSNSAYMCFEAICSEPSPSPLKTKSIDSFEATPLGVPILTKNSSLFEDSPSSSANDSEQSEILDLTDVGELNPPSNAPAVQNKANTEGCVTMLDARKVYSSPEKMVESTLSKSLVDNFDYQGNLHSNESDTNCTSFNDLNTDHNDPDVEPTNGDPSIISSNLDVNSKDPTIEYKDQYIASDIANFSTERASESFAPLSADLLVEYNDLAKKTRKPSKSLAILLKKLSVLFGCTNIDSYEEAEAQCAWLATNGLVDGIVSDDSDTIIFCELLGPSSENEIIIIRNLFEKKNSSIECYNLCRIRSLLGIDSSIYLSLVQFLESDYSGGVSGLGPVTALELSALLKDCKYDTSKLPHIIHHLQDNHQDRISEFERFRPFLSKISVCACSSFPNQSIERAYRFPKVHKSVLNKKPCVNEMKINVHEICGFMLENLGWPHEKTMTYLAPVLKHRDQMQERRKCKTLRSFFRATKKISLKSKRMNAAINLLLKNKI</sequence>
<dbReference type="CDD" id="cd09868">
    <property type="entry name" value="PIN_XPG_RAD2"/>
    <property type="match status" value="1"/>
</dbReference>
<evidence type="ECO:0000256" key="1">
    <source>
        <dbReference type="ARBA" id="ARBA00004123"/>
    </source>
</evidence>
<dbReference type="OrthoDB" id="31113at2759"/>
<keyword evidence="4" id="KW-0255">Endonuclease</keyword>
<comment type="subcellular location">
    <subcellularLocation>
        <location evidence="1">Nucleus</location>
    </subcellularLocation>
</comment>
<dbReference type="SUPFAM" id="SSF88723">
    <property type="entry name" value="PIN domain-like"/>
    <property type="match status" value="1"/>
</dbReference>
<dbReference type="InterPro" id="IPR006086">
    <property type="entry name" value="XPG-I_dom"/>
</dbReference>
<dbReference type="Proteomes" id="UP000029725">
    <property type="component" value="Unassembled WGS sequence"/>
</dbReference>
<dbReference type="SMART" id="SM00485">
    <property type="entry name" value="XPGN"/>
    <property type="match status" value="1"/>
</dbReference>
<comment type="caution">
    <text evidence="10">The sequence shown here is derived from an EMBL/GenBank/DDBJ whole genome shotgun (WGS) entry which is preliminary data.</text>
</comment>
<keyword evidence="3" id="KW-0540">Nuclease</keyword>
<feature type="region of interest" description="Disordered" evidence="7">
    <location>
        <begin position="397"/>
        <end position="426"/>
    </location>
</feature>
<dbReference type="Pfam" id="PF00867">
    <property type="entry name" value="XPG_I"/>
    <property type="match status" value="1"/>
</dbReference>
<dbReference type="VEuPathDB" id="MicrosporidiaDB:DI09_9p20"/>
<comment type="similarity">
    <text evidence="2">Belongs to the XPG/RAD2 endonuclease family. XPG subfamily.</text>
</comment>
<dbReference type="InterPro" id="IPR036279">
    <property type="entry name" value="5-3_exonuclease_C_sf"/>
</dbReference>
<dbReference type="GO" id="GO:0005634">
    <property type="term" value="C:nucleus"/>
    <property type="evidence" value="ECO:0007669"/>
    <property type="project" value="UniProtKB-SubCell"/>
</dbReference>
<dbReference type="PRINTS" id="PR00853">
    <property type="entry name" value="XPGRADSUPER"/>
</dbReference>
<evidence type="ECO:0000313" key="11">
    <source>
        <dbReference type="Proteomes" id="UP000029725"/>
    </source>
</evidence>
<dbReference type="GO" id="GO:0004520">
    <property type="term" value="F:DNA endonuclease activity"/>
    <property type="evidence" value="ECO:0007669"/>
    <property type="project" value="TreeGrafter"/>
</dbReference>
<evidence type="ECO:0000256" key="4">
    <source>
        <dbReference type="ARBA" id="ARBA00022759"/>
    </source>
</evidence>
<feature type="domain" description="XPG N-terminal" evidence="9">
    <location>
        <begin position="1"/>
        <end position="99"/>
    </location>
</feature>
<evidence type="ECO:0000256" key="3">
    <source>
        <dbReference type="ARBA" id="ARBA00022722"/>
    </source>
</evidence>
<dbReference type="InterPro" id="IPR006085">
    <property type="entry name" value="XPG_DNA_repair_N"/>
</dbReference>
<evidence type="ECO:0000256" key="6">
    <source>
        <dbReference type="ARBA" id="ARBA00023242"/>
    </source>
</evidence>
<name>A0A098VMC3_9MICR</name>
<dbReference type="GO" id="GO:0006289">
    <property type="term" value="P:nucleotide-excision repair"/>
    <property type="evidence" value="ECO:0007669"/>
    <property type="project" value="InterPro"/>
</dbReference>
<dbReference type="InterPro" id="IPR001044">
    <property type="entry name" value="XPG/Rad2_eukaryotes"/>
</dbReference>
<dbReference type="HOGENOM" id="CLU_003018_2_0_1"/>
<dbReference type="InterPro" id="IPR006084">
    <property type="entry name" value="XPG/Rad2"/>
</dbReference>
<dbReference type="PRINTS" id="PR00066">
    <property type="entry name" value="XRODRMPGMNTG"/>
</dbReference>
<dbReference type="RefSeq" id="XP_013236384.1">
    <property type="nucleotide sequence ID" value="XM_013380930.1"/>
</dbReference>
<proteinExistence type="inferred from homology"/>
<reference evidence="10 11" key="1">
    <citation type="submission" date="2014-04" db="EMBL/GenBank/DDBJ databases">
        <title>A new species of microsporidia sheds light on the evolution of extreme parasitism.</title>
        <authorList>
            <person name="Haag K.L."/>
            <person name="James T.Y."/>
            <person name="Larsson R."/>
            <person name="Schaer T.M."/>
            <person name="Refardt D."/>
            <person name="Pombert J.-F."/>
            <person name="Ebert D."/>
        </authorList>
    </citation>
    <scope>NUCLEOTIDE SEQUENCE [LARGE SCALE GENOMIC DNA]</scope>
    <source>
        <strain evidence="10 11">UGP3</strain>
        <tissue evidence="10">Spores</tissue>
    </source>
</reference>
<dbReference type="Gene3D" id="3.40.50.1010">
    <property type="entry name" value="5'-nuclease"/>
    <property type="match status" value="2"/>
</dbReference>
<evidence type="ECO:0000313" key="10">
    <source>
        <dbReference type="EMBL" id="KGG49919.1"/>
    </source>
</evidence>
<dbReference type="PANTHER" id="PTHR16171:SF7">
    <property type="entry name" value="DNA REPAIR PROTEIN RAD2"/>
    <property type="match status" value="1"/>
</dbReference>
<dbReference type="InterPro" id="IPR029060">
    <property type="entry name" value="PIN-like_dom_sf"/>
</dbReference>
<dbReference type="PANTHER" id="PTHR16171">
    <property type="entry name" value="DNA REPAIR PROTEIN COMPLEMENTING XP-G CELLS-RELATED"/>
    <property type="match status" value="1"/>
</dbReference>
<evidence type="ECO:0000256" key="5">
    <source>
        <dbReference type="ARBA" id="ARBA00022801"/>
    </source>
</evidence>
<keyword evidence="11" id="KW-1185">Reference proteome</keyword>
<dbReference type="AlphaFoldDB" id="A0A098VMC3"/>
<dbReference type="GeneID" id="25261170"/>
<evidence type="ECO:0000259" key="9">
    <source>
        <dbReference type="SMART" id="SM00485"/>
    </source>
</evidence>
<dbReference type="Pfam" id="PF00752">
    <property type="entry name" value="XPG_N"/>
    <property type="match status" value="1"/>
</dbReference>
<keyword evidence="5" id="KW-0378">Hydrolase</keyword>
<protein>
    <submittedName>
        <fullName evidence="10">Putative DNA repair protein</fullName>
    </submittedName>
</protein>
<evidence type="ECO:0000256" key="2">
    <source>
        <dbReference type="ARBA" id="ARBA00005283"/>
    </source>
</evidence>
<dbReference type="GO" id="GO:0016787">
    <property type="term" value="F:hydrolase activity"/>
    <property type="evidence" value="ECO:0007669"/>
    <property type="project" value="UniProtKB-KW"/>
</dbReference>
<dbReference type="EMBL" id="JMKJ01000612">
    <property type="protein sequence ID" value="KGG49919.1"/>
    <property type="molecule type" value="Genomic_DNA"/>
</dbReference>
<gene>
    <name evidence="10" type="ORF">DI09_9p20</name>
</gene>
<feature type="compositionally biased region" description="Polar residues" evidence="7">
    <location>
        <begin position="397"/>
        <end position="410"/>
    </location>
</feature>
<feature type="domain" description="XPG-I" evidence="8">
    <location>
        <begin position="499"/>
        <end position="578"/>
    </location>
</feature>